<proteinExistence type="predicted"/>
<organism evidence="1 2">
    <name type="scientific">Vigna unguiculata</name>
    <name type="common">Cowpea</name>
    <dbReference type="NCBI Taxonomy" id="3917"/>
    <lineage>
        <taxon>Eukaryota</taxon>
        <taxon>Viridiplantae</taxon>
        <taxon>Streptophyta</taxon>
        <taxon>Embryophyta</taxon>
        <taxon>Tracheophyta</taxon>
        <taxon>Spermatophyta</taxon>
        <taxon>Magnoliopsida</taxon>
        <taxon>eudicotyledons</taxon>
        <taxon>Gunneridae</taxon>
        <taxon>Pentapetalae</taxon>
        <taxon>rosids</taxon>
        <taxon>fabids</taxon>
        <taxon>Fabales</taxon>
        <taxon>Fabaceae</taxon>
        <taxon>Papilionoideae</taxon>
        <taxon>50 kb inversion clade</taxon>
        <taxon>NPAAA clade</taxon>
        <taxon>indigoferoid/millettioid clade</taxon>
        <taxon>Phaseoleae</taxon>
        <taxon>Vigna</taxon>
    </lineage>
</organism>
<sequence>MMVMVELSTATQSPPYKTLLIDCATKCELECAPLLLPPASGFSYLVCLFTCRLECLGKPTDAVPGCVKSCDVRDRDLTSSVADSCVKKCLKM</sequence>
<dbReference type="Proteomes" id="UP000501690">
    <property type="component" value="Linkage Group LG9"/>
</dbReference>
<gene>
    <name evidence="1" type="ORF">DEO72_LG9g3541</name>
</gene>
<keyword evidence="2" id="KW-1185">Reference proteome</keyword>
<evidence type="ECO:0000313" key="1">
    <source>
        <dbReference type="EMBL" id="QCE08512.1"/>
    </source>
</evidence>
<accession>A0A4D6N6H6</accession>
<dbReference type="AlphaFoldDB" id="A0A4D6N6H6"/>
<name>A0A4D6N6H6_VIGUN</name>
<dbReference type="EMBL" id="CP039353">
    <property type="protein sequence ID" value="QCE08512.1"/>
    <property type="molecule type" value="Genomic_DNA"/>
</dbReference>
<evidence type="ECO:0000313" key="2">
    <source>
        <dbReference type="Proteomes" id="UP000501690"/>
    </source>
</evidence>
<protein>
    <submittedName>
        <fullName evidence="1">Uncharacterized protein</fullName>
    </submittedName>
</protein>
<reference evidence="1 2" key="1">
    <citation type="submission" date="2019-04" db="EMBL/GenBank/DDBJ databases">
        <title>An improved genome assembly and genetic linkage map for asparagus bean, Vigna unguiculata ssp. sesquipedialis.</title>
        <authorList>
            <person name="Xia Q."/>
            <person name="Zhang R."/>
            <person name="Dong Y."/>
        </authorList>
    </citation>
    <scope>NUCLEOTIDE SEQUENCE [LARGE SCALE GENOMIC DNA]</scope>
    <source>
        <tissue evidence="1">Leaf</tissue>
    </source>
</reference>